<protein>
    <submittedName>
        <fullName evidence="2">Uncharacterized protein</fullName>
    </submittedName>
</protein>
<evidence type="ECO:0000313" key="1">
    <source>
        <dbReference type="Proteomes" id="UP000887579"/>
    </source>
</evidence>
<organism evidence="1 2">
    <name type="scientific">Panagrolaimus sp. ES5</name>
    <dbReference type="NCBI Taxonomy" id="591445"/>
    <lineage>
        <taxon>Eukaryota</taxon>
        <taxon>Metazoa</taxon>
        <taxon>Ecdysozoa</taxon>
        <taxon>Nematoda</taxon>
        <taxon>Chromadorea</taxon>
        <taxon>Rhabditida</taxon>
        <taxon>Tylenchina</taxon>
        <taxon>Panagrolaimomorpha</taxon>
        <taxon>Panagrolaimoidea</taxon>
        <taxon>Panagrolaimidae</taxon>
        <taxon>Panagrolaimus</taxon>
    </lineage>
</organism>
<accession>A0AC34G3B0</accession>
<sequence>MPTFFNNGPSNKVAVAPQPQKRSNRHSSTAKEEIPRFRTQVSHSPYQMNSNGITQSRSGHRINRMSSEVFIDGPPPTTPDGHTDVRVSLLEDKIRNIESELNGRATSNSRQNMVFSAPSEAQRLMMNEIIEKDVMIGQLKSRLQVLSARLERQQMEYDEEKSLTQKESIESRNRYLSVKKRVQQLTEQLDGCDKIKDEEINKITKELTTLKEQIRLRDQEIAALKTRLASSADGELVKLREELRTKEHANVELQDELVNKNAKIKQLERVIDDLQNRA</sequence>
<dbReference type="Proteomes" id="UP000887579">
    <property type="component" value="Unplaced"/>
</dbReference>
<name>A0AC34G3B0_9BILA</name>
<evidence type="ECO:0000313" key="2">
    <source>
        <dbReference type="WBParaSite" id="ES5_v2.g24117.t1"/>
    </source>
</evidence>
<proteinExistence type="predicted"/>
<reference evidence="2" key="1">
    <citation type="submission" date="2022-11" db="UniProtKB">
        <authorList>
            <consortium name="WormBaseParasite"/>
        </authorList>
    </citation>
    <scope>IDENTIFICATION</scope>
</reference>
<dbReference type="WBParaSite" id="ES5_v2.g24117.t1">
    <property type="protein sequence ID" value="ES5_v2.g24117.t1"/>
    <property type="gene ID" value="ES5_v2.g24117"/>
</dbReference>